<dbReference type="InterPro" id="IPR010982">
    <property type="entry name" value="Lambda_DNA-bd_dom_sf"/>
</dbReference>
<dbReference type="OrthoDB" id="5659783at2"/>
<dbReference type="AlphaFoldDB" id="D1C844"/>
<dbReference type="PROSITE" id="PS50943">
    <property type="entry name" value="HTH_CROC1"/>
    <property type="match status" value="1"/>
</dbReference>
<evidence type="ECO:0000259" key="2">
    <source>
        <dbReference type="PROSITE" id="PS50943"/>
    </source>
</evidence>
<sequence>MSTITTLREHHRLSREDLARRLGTLPEVIEQWESGVSSPNEGQVLSLARLFGVSPSAITDAEDLLLTPNPPPVPPAAGGVEHQPG</sequence>
<dbReference type="RefSeq" id="WP_012873026.1">
    <property type="nucleotide sequence ID" value="NC_013524.1"/>
</dbReference>
<gene>
    <name evidence="3" type="ordered locus">Sthe_2572</name>
</gene>
<dbReference type="HOGENOM" id="CLU_2511019_0_0_0"/>
<evidence type="ECO:0000313" key="4">
    <source>
        <dbReference type="Proteomes" id="UP000002027"/>
    </source>
</evidence>
<reference evidence="3 4" key="2">
    <citation type="journal article" date="2010" name="Stand. Genomic Sci.">
        <title>Complete genome sequence of Desulfohalobium retbaense type strain (HR(100)).</title>
        <authorList>
            <person name="Spring S."/>
            <person name="Nolan M."/>
            <person name="Lapidus A."/>
            <person name="Glavina Del Rio T."/>
            <person name="Copeland A."/>
            <person name="Tice H."/>
            <person name="Cheng J.F."/>
            <person name="Lucas S."/>
            <person name="Land M."/>
            <person name="Chen F."/>
            <person name="Bruce D."/>
            <person name="Goodwin L."/>
            <person name="Pitluck S."/>
            <person name="Ivanova N."/>
            <person name="Mavromatis K."/>
            <person name="Mikhailova N."/>
            <person name="Pati A."/>
            <person name="Chen A."/>
            <person name="Palaniappan K."/>
            <person name="Hauser L."/>
            <person name="Chang Y.J."/>
            <person name="Jeffries C.D."/>
            <person name="Munk C."/>
            <person name="Kiss H."/>
            <person name="Chain P."/>
            <person name="Han C."/>
            <person name="Brettin T."/>
            <person name="Detter J.C."/>
            <person name="Schuler E."/>
            <person name="Goker M."/>
            <person name="Rohde M."/>
            <person name="Bristow J."/>
            <person name="Eisen J.A."/>
            <person name="Markowitz V."/>
            <person name="Hugenholtz P."/>
            <person name="Kyrpides N.C."/>
            <person name="Klenk H.P."/>
        </authorList>
    </citation>
    <scope>NUCLEOTIDE SEQUENCE [LARGE SCALE GENOMIC DNA]</scope>
    <source>
        <strain evidence="4">ATCC 49802 / DSM 20745 / S 6022</strain>
    </source>
</reference>
<organism evidence="3 4">
    <name type="scientific">Sphaerobacter thermophilus (strain ATCC 49802 / DSM 20745 / KCCM 41009 / NCIMB 13125 / S 6022)</name>
    <dbReference type="NCBI Taxonomy" id="479434"/>
    <lineage>
        <taxon>Bacteria</taxon>
        <taxon>Pseudomonadati</taxon>
        <taxon>Thermomicrobiota</taxon>
        <taxon>Thermomicrobia</taxon>
        <taxon>Sphaerobacterales</taxon>
        <taxon>Sphaerobacterineae</taxon>
        <taxon>Sphaerobacteraceae</taxon>
        <taxon>Sphaerobacter</taxon>
    </lineage>
</organism>
<feature type="region of interest" description="Disordered" evidence="1">
    <location>
        <begin position="63"/>
        <end position="85"/>
    </location>
</feature>
<dbReference type="KEGG" id="sti:Sthe_2572"/>
<evidence type="ECO:0000313" key="3">
    <source>
        <dbReference type="EMBL" id="ACZ39987.1"/>
    </source>
</evidence>
<evidence type="ECO:0000256" key="1">
    <source>
        <dbReference type="SAM" id="MobiDB-lite"/>
    </source>
</evidence>
<protein>
    <submittedName>
        <fullName evidence="3">Transcriptional regulator, XRE family</fullName>
    </submittedName>
</protein>
<dbReference type="GO" id="GO:0003677">
    <property type="term" value="F:DNA binding"/>
    <property type="evidence" value="ECO:0007669"/>
    <property type="project" value="InterPro"/>
</dbReference>
<name>D1C844_SPHTD</name>
<dbReference type="Pfam" id="PF01381">
    <property type="entry name" value="HTH_3"/>
    <property type="match status" value="1"/>
</dbReference>
<dbReference type="Gene3D" id="1.10.260.40">
    <property type="entry name" value="lambda repressor-like DNA-binding domains"/>
    <property type="match status" value="1"/>
</dbReference>
<reference evidence="4" key="1">
    <citation type="submission" date="2009-11" db="EMBL/GenBank/DDBJ databases">
        <title>The complete chromosome 2 of Sphaerobacter thermophilus DSM 20745.</title>
        <authorList>
            <person name="Lucas S."/>
            <person name="Copeland A."/>
            <person name="Lapidus A."/>
            <person name="Glavina del Rio T."/>
            <person name="Dalin E."/>
            <person name="Tice H."/>
            <person name="Bruce D."/>
            <person name="Goodwin L."/>
            <person name="Pitluck S."/>
            <person name="Kyrpides N."/>
            <person name="Mavromatis K."/>
            <person name="Ivanova N."/>
            <person name="Mikhailova N."/>
            <person name="LaButti K.M."/>
            <person name="Clum A."/>
            <person name="Sun H.I."/>
            <person name="Brettin T."/>
            <person name="Detter J.C."/>
            <person name="Han C."/>
            <person name="Larimer F."/>
            <person name="Land M."/>
            <person name="Hauser L."/>
            <person name="Markowitz V."/>
            <person name="Cheng J.F."/>
            <person name="Hugenholtz P."/>
            <person name="Woyke T."/>
            <person name="Wu D."/>
            <person name="Steenblock K."/>
            <person name="Schneider S."/>
            <person name="Pukall R."/>
            <person name="Goeker M."/>
            <person name="Klenk H.P."/>
            <person name="Eisen J.A."/>
        </authorList>
    </citation>
    <scope>NUCLEOTIDE SEQUENCE [LARGE SCALE GENOMIC DNA]</scope>
    <source>
        <strain evidence="4">ATCC 49802 / DSM 20745 / S 6022</strain>
    </source>
</reference>
<dbReference type="SUPFAM" id="SSF47413">
    <property type="entry name" value="lambda repressor-like DNA-binding domains"/>
    <property type="match status" value="1"/>
</dbReference>
<dbReference type="Proteomes" id="UP000002027">
    <property type="component" value="Chromosome 2"/>
</dbReference>
<proteinExistence type="predicted"/>
<accession>D1C844</accession>
<keyword evidence="4" id="KW-1185">Reference proteome</keyword>
<dbReference type="CDD" id="cd00093">
    <property type="entry name" value="HTH_XRE"/>
    <property type="match status" value="1"/>
</dbReference>
<dbReference type="InterPro" id="IPR001387">
    <property type="entry name" value="Cro/C1-type_HTH"/>
</dbReference>
<feature type="compositionally biased region" description="Low complexity" evidence="1">
    <location>
        <begin position="76"/>
        <end position="85"/>
    </location>
</feature>
<dbReference type="eggNOG" id="COG2944">
    <property type="taxonomic scope" value="Bacteria"/>
</dbReference>
<dbReference type="EMBL" id="CP001824">
    <property type="protein sequence ID" value="ACZ39987.1"/>
    <property type="molecule type" value="Genomic_DNA"/>
</dbReference>
<dbReference type="SMART" id="SM00530">
    <property type="entry name" value="HTH_XRE"/>
    <property type="match status" value="1"/>
</dbReference>
<feature type="domain" description="HTH cro/C1-type" evidence="2">
    <location>
        <begin position="4"/>
        <end position="58"/>
    </location>
</feature>
<dbReference type="InParanoid" id="D1C844"/>